<feature type="signal peptide" evidence="1">
    <location>
        <begin position="1"/>
        <end position="19"/>
    </location>
</feature>
<evidence type="ECO:0000256" key="1">
    <source>
        <dbReference type="SAM" id="SignalP"/>
    </source>
</evidence>
<sequence>MKSCTILVSLFCLVGCMHAQVKTKNQKEMEQEKAKIEALIKEKRTRVKTYAEKPAYYLQVNKTGCRLLIRVNDIPLGYHFVKDRGQSMLYPINDVLLGSGRHTVSIEVYPRTGEALVAKDAVVNIKVVHYREKLVGMPETIEELDTPENIGTLKTPLYRDTLSFDASLPFDFKHILARAKDLRKVPHLEEKVLAHYNKVRQMMIDGQYYEYEKMRLPSTWPLTEMSYLSEEGLRKAHIDEDYLFRFLCNPIDWIALPIENYEMVICGNGKLVYLRRKMELDNVLRTEYYETEEEKKAYPDERSYVSSQFIALYMPADGEELVELY</sequence>
<gene>
    <name evidence="2" type="ORF">HR15_01600</name>
</gene>
<protein>
    <recommendedName>
        <fullName evidence="4">Lipoprotein</fullName>
    </recommendedName>
</protein>
<evidence type="ECO:0000313" key="3">
    <source>
        <dbReference type="Proteomes" id="UP000030146"/>
    </source>
</evidence>
<keyword evidence="1" id="KW-0732">Signal</keyword>
<comment type="caution">
    <text evidence="2">The sequence shown here is derived from an EMBL/GenBank/DDBJ whole genome shotgun (WGS) entry which is preliminary data.</text>
</comment>
<keyword evidence="3" id="KW-1185">Reference proteome</keyword>
<feature type="chain" id="PRO_5001986918" description="Lipoprotein" evidence="1">
    <location>
        <begin position="20"/>
        <end position="325"/>
    </location>
</feature>
<reference evidence="2 3" key="1">
    <citation type="submission" date="2014-08" db="EMBL/GenBank/DDBJ databases">
        <title>Porphyromonas gulae strain:COT-052_OH3439 Genome sequencing.</title>
        <authorList>
            <person name="Wallis C."/>
            <person name="Deusch O."/>
            <person name="O'Flynn C."/>
            <person name="Davis I."/>
            <person name="Jospin G."/>
            <person name="Darling A.E."/>
            <person name="Coil D.A."/>
            <person name="Alexiev A."/>
            <person name="Horsfall A."/>
            <person name="Kirkwood N."/>
            <person name="Harris S."/>
            <person name="Eisen J.A."/>
        </authorList>
    </citation>
    <scope>NUCLEOTIDE SEQUENCE [LARGE SCALE GENOMIC DNA]</scope>
    <source>
        <strain evidence="3">COT-052 OH3439</strain>
    </source>
</reference>
<dbReference type="EMBL" id="JRAK01000026">
    <property type="protein sequence ID" value="KGN93512.1"/>
    <property type="molecule type" value="Genomic_DNA"/>
</dbReference>
<organism evidence="2 3">
    <name type="scientific">Porphyromonas gulae</name>
    <dbReference type="NCBI Taxonomy" id="111105"/>
    <lineage>
        <taxon>Bacteria</taxon>
        <taxon>Pseudomonadati</taxon>
        <taxon>Bacteroidota</taxon>
        <taxon>Bacteroidia</taxon>
        <taxon>Bacteroidales</taxon>
        <taxon>Porphyromonadaceae</taxon>
        <taxon>Porphyromonas</taxon>
    </lineage>
</organism>
<dbReference type="Proteomes" id="UP000030146">
    <property type="component" value="Unassembled WGS sequence"/>
</dbReference>
<name>A0A0A2FTK6_9PORP</name>
<proteinExistence type="predicted"/>
<dbReference type="AlphaFoldDB" id="A0A0A2FTK6"/>
<dbReference type="PATRIC" id="fig|111105.18.peg.290"/>
<evidence type="ECO:0000313" key="2">
    <source>
        <dbReference type="EMBL" id="KGN93512.1"/>
    </source>
</evidence>
<accession>A0A0A2FTK6</accession>
<evidence type="ECO:0008006" key="4">
    <source>
        <dbReference type="Google" id="ProtNLM"/>
    </source>
</evidence>